<evidence type="ECO:0000256" key="1">
    <source>
        <dbReference type="ARBA" id="ARBA00004141"/>
    </source>
</evidence>
<dbReference type="PANTHER" id="PTHR23504">
    <property type="entry name" value="MAJOR FACILITATOR SUPERFAMILY DOMAIN-CONTAINING PROTEIN 10"/>
    <property type="match status" value="1"/>
</dbReference>
<feature type="compositionally biased region" description="Low complexity" evidence="6">
    <location>
        <begin position="225"/>
        <end position="234"/>
    </location>
</feature>
<evidence type="ECO:0000313" key="9">
    <source>
        <dbReference type="EMBL" id="KOS16759.1"/>
    </source>
</evidence>
<dbReference type="Gene3D" id="1.20.1250.20">
    <property type="entry name" value="MFS general substrate transporter like domains"/>
    <property type="match status" value="1"/>
</dbReference>
<accession>A0A0M9VRM6</accession>
<gene>
    <name evidence="9" type="ORF">ESCO_004951</name>
</gene>
<feature type="transmembrane region" description="Helical" evidence="7">
    <location>
        <begin position="124"/>
        <end position="147"/>
    </location>
</feature>
<dbReference type="GO" id="GO:0022857">
    <property type="term" value="F:transmembrane transporter activity"/>
    <property type="evidence" value="ECO:0007669"/>
    <property type="project" value="InterPro"/>
</dbReference>
<dbReference type="Proteomes" id="UP000053831">
    <property type="component" value="Unassembled WGS sequence"/>
</dbReference>
<feature type="compositionally biased region" description="Acidic residues" evidence="6">
    <location>
        <begin position="253"/>
        <end position="268"/>
    </location>
</feature>
<keyword evidence="2" id="KW-0813">Transport</keyword>
<keyword evidence="4 7" id="KW-1133">Transmembrane helix</keyword>
<dbReference type="PROSITE" id="PS50850">
    <property type="entry name" value="MFS"/>
    <property type="match status" value="1"/>
</dbReference>
<sequence length="426" mass="45859">MAIPQMTRTALNSIAPYLPELVANLPDVPEADVGFYVGMLASAFALAQLSSNFAWGYASDVIGRKPVLVAGTFCLMLCFLAFGFCQRYWQVVLVHALMGLLNGNAAAVPTVLGEVTDRSNQSKVFAYLPIVYSLGSITGPAAGGVLAGRLSSRYTYLAPNLFAAVLLATSVNVVAIWFQETLNADETAPEVPRWAKKLSAAVSRAIGFVGSLFRPCRGRAPPHNRSWSSRWPRPQSASGPRQALLSSAASDTSSDDEEDESPSDEAGEVDDKQGKVWREILNHTTILLLLTYLLFQLANISFNSLYPIFAAAPAPEGRELDPDQIGVALSLSGIATMFFQGIVFQPLKARRGNLGTYRLALFGLAVSMFLIPWIGYLSGTPPFGLATAKVWLFGELGLILIIKNVSAVAGLSSVMLLLPRLQAWGR</sequence>
<dbReference type="Pfam" id="PF07690">
    <property type="entry name" value="MFS_1"/>
    <property type="match status" value="1"/>
</dbReference>
<comment type="subcellular location">
    <subcellularLocation>
        <location evidence="1">Membrane</location>
        <topology evidence="1">Multi-pass membrane protein</topology>
    </subcellularLocation>
</comment>
<proteinExistence type="predicted"/>
<dbReference type="AlphaFoldDB" id="A0A0M9VRM6"/>
<feature type="transmembrane region" description="Helical" evidence="7">
    <location>
        <begin position="325"/>
        <end position="344"/>
    </location>
</feature>
<feature type="transmembrane region" description="Helical" evidence="7">
    <location>
        <begin position="396"/>
        <end position="418"/>
    </location>
</feature>
<evidence type="ECO:0000313" key="10">
    <source>
        <dbReference type="Proteomes" id="UP000053831"/>
    </source>
</evidence>
<dbReference type="InterPro" id="IPR001958">
    <property type="entry name" value="Tet-R_TetA/multi-R_MdtG-like"/>
</dbReference>
<feature type="transmembrane region" description="Helical" evidence="7">
    <location>
        <begin position="154"/>
        <end position="178"/>
    </location>
</feature>
<evidence type="ECO:0000256" key="6">
    <source>
        <dbReference type="SAM" id="MobiDB-lite"/>
    </source>
</evidence>
<feature type="transmembrane region" description="Helical" evidence="7">
    <location>
        <begin position="285"/>
        <end position="305"/>
    </location>
</feature>
<feature type="region of interest" description="Disordered" evidence="6">
    <location>
        <begin position="219"/>
        <end position="271"/>
    </location>
</feature>
<dbReference type="InterPro" id="IPR011701">
    <property type="entry name" value="MFS"/>
</dbReference>
<feature type="transmembrane region" description="Helical" evidence="7">
    <location>
        <begin position="67"/>
        <end position="89"/>
    </location>
</feature>
<dbReference type="PRINTS" id="PR01035">
    <property type="entry name" value="TCRTETA"/>
</dbReference>
<dbReference type="InterPro" id="IPR036259">
    <property type="entry name" value="MFS_trans_sf"/>
</dbReference>
<organism evidence="9 10">
    <name type="scientific">Escovopsis weberi</name>
    <dbReference type="NCBI Taxonomy" id="150374"/>
    <lineage>
        <taxon>Eukaryota</taxon>
        <taxon>Fungi</taxon>
        <taxon>Dikarya</taxon>
        <taxon>Ascomycota</taxon>
        <taxon>Pezizomycotina</taxon>
        <taxon>Sordariomycetes</taxon>
        <taxon>Hypocreomycetidae</taxon>
        <taxon>Hypocreales</taxon>
        <taxon>Hypocreaceae</taxon>
        <taxon>Escovopsis</taxon>
    </lineage>
</organism>
<comment type="caution">
    <text evidence="9">The sequence shown here is derived from an EMBL/GenBank/DDBJ whole genome shotgun (WGS) entry which is preliminary data.</text>
</comment>
<protein>
    <submittedName>
        <fullName evidence="9">Putative membrane protein</fullName>
    </submittedName>
</protein>
<dbReference type="InterPro" id="IPR020846">
    <property type="entry name" value="MFS_dom"/>
</dbReference>
<dbReference type="SUPFAM" id="SSF103473">
    <property type="entry name" value="MFS general substrate transporter"/>
    <property type="match status" value="1"/>
</dbReference>
<evidence type="ECO:0000256" key="3">
    <source>
        <dbReference type="ARBA" id="ARBA00022692"/>
    </source>
</evidence>
<evidence type="ECO:0000256" key="2">
    <source>
        <dbReference type="ARBA" id="ARBA00022448"/>
    </source>
</evidence>
<name>A0A0M9VRM6_ESCWE</name>
<feature type="transmembrane region" description="Helical" evidence="7">
    <location>
        <begin position="33"/>
        <end position="55"/>
    </location>
</feature>
<feature type="transmembrane region" description="Helical" evidence="7">
    <location>
        <begin position="356"/>
        <end position="376"/>
    </location>
</feature>
<dbReference type="GO" id="GO:0016020">
    <property type="term" value="C:membrane"/>
    <property type="evidence" value="ECO:0007669"/>
    <property type="project" value="UniProtKB-SubCell"/>
</dbReference>
<evidence type="ECO:0000256" key="4">
    <source>
        <dbReference type="ARBA" id="ARBA00022989"/>
    </source>
</evidence>
<feature type="domain" description="Major facilitator superfamily (MFS) profile" evidence="8">
    <location>
        <begin position="1"/>
        <end position="426"/>
    </location>
</feature>
<reference evidence="9 10" key="1">
    <citation type="submission" date="2015-07" db="EMBL/GenBank/DDBJ databases">
        <title>The genome of the fungus Escovopsis weberi, a specialized disease agent of ant agriculture.</title>
        <authorList>
            <person name="de Man T.J."/>
            <person name="Stajich J.E."/>
            <person name="Kubicek C.P."/>
            <person name="Chenthamara K."/>
            <person name="Atanasova L."/>
            <person name="Druzhinina I.S."/>
            <person name="Birnbaum S."/>
            <person name="Barribeau S.M."/>
            <person name="Teiling C."/>
            <person name="Suen G."/>
            <person name="Currie C."/>
            <person name="Gerardo N.M."/>
        </authorList>
    </citation>
    <scope>NUCLEOTIDE SEQUENCE [LARGE SCALE GENOMIC DNA]</scope>
</reference>
<dbReference type="EMBL" id="LGSR01000029">
    <property type="protein sequence ID" value="KOS16759.1"/>
    <property type="molecule type" value="Genomic_DNA"/>
</dbReference>
<evidence type="ECO:0000259" key="8">
    <source>
        <dbReference type="PROSITE" id="PS50850"/>
    </source>
</evidence>
<evidence type="ECO:0000256" key="7">
    <source>
        <dbReference type="SAM" id="Phobius"/>
    </source>
</evidence>
<dbReference type="OrthoDB" id="10262656at2759"/>
<keyword evidence="5 7" id="KW-0472">Membrane</keyword>
<keyword evidence="3 7" id="KW-0812">Transmembrane</keyword>
<evidence type="ECO:0000256" key="5">
    <source>
        <dbReference type="ARBA" id="ARBA00023136"/>
    </source>
</evidence>
<dbReference type="PANTHER" id="PTHR23504:SF39">
    <property type="entry name" value="TRANSPORTER, PUTATIVE (AFU_ORTHOLOGUE AFUA_6G03860)-RELATED"/>
    <property type="match status" value="1"/>
</dbReference>
<keyword evidence="10" id="KW-1185">Reference proteome</keyword>